<proteinExistence type="predicted"/>
<dbReference type="InterPro" id="IPR029058">
    <property type="entry name" value="AB_hydrolase_fold"/>
</dbReference>
<feature type="domain" description="Serine aminopeptidase S33" evidence="1">
    <location>
        <begin position="41"/>
        <end position="292"/>
    </location>
</feature>
<gene>
    <name evidence="2" type="ORF">AIOL_003040</name>
</gene>
<evidence type="ECO:0000259" key="1">
    <source>
        <dbReference type="Pfam" id="PF12146"/>
    </source>
</evidence>
<dbReference type="Pfam" id="PF12146">
    <property type="entry name" value="Hydrolase_4"/>
    <property type="match status" value="1"/>
</dbReference>
<dbReference type="EMBL" id="LFTY01000002">
    <property type="protein sequence ID" value="KMW58070.1"/>
    <property type="molecule type" value="Genomic_DNA"/>
</dbReference>
<dbReference type="Gene3D" id="3.40.50.1820">
    <property type="entry name" value="alpha/beta hydrolase"/>
    <property type="match status" value="1"/>
</dbReference>
<comment type="caution">
    <text evidence="2">The sequence shown here is derived from an EMBL/GenBank/DDBJ whole genome shotgun (WGS) entry which is preliminary data.</text>
</comment>
<name>A0A0J9E5N7_9RHOB</name>
<dbReference type="OrthoDB" id="9788260at2"/>
<keyword evidence="3" id="KW-1185">Reference proteome</keyword>
<accession>A0A0J9E5N7</accession>
<dbReference type="AlphaFoldDB" id="A0A0J9E5N7"/>
<dbReference type="PATRIC" id="fig|1675527.3.peg.3180"/>
<sequence>MTEPAPFYSDVAAGPDPDICAWATASDGVRLRLGLWKGGRAGTVLLYPGRTEYLEKYAGAAAAFAAHDLCMTAIDWRGQGLADRLVEPRYLGHVGEIGDYQLDAEPLLALARAEGLPEPFYVIGHSMGGAIALRAIYEGLPVAAAGFTAPMWGVSMAPHLRPVAWALSWAADLVGQGARLTPGTSPVNYAAEAPFEGNMLTRDPEMFETLRRQVTTHPDLALGGPSLHWLRQSMMECRRLMARPAPDLPTLTFLGANERIVETAPIKARMASWPKGELRIVPDAEHEVMMETPDCRAQVFDGFAAFFKAHGVA</sequence>
<dbReference type="STRING" id="1675527.AIOL_003040"/>
<protein>
    <submittedName>
        <fullName evidence="2">Lysophospholipase L2</fullName>
        <ecNumber evidence="2">3.1.1.5</ecNumber>
    </submittedName>
</protein>
<dbReference type="GO" id="GO:0004622">
    <property type="term" value="F:phosphatidylcholine lysophospholipase activity"/>
    <property type="evidence" value="ECO:0007669"/>
    <property type="project" value="UniProtKB-EC"/>
</dbReference>
<dbReference type="EC" id="3.1.1.5" evidence="2"/>
<dbReference type="InterPro" id="IPR051044">
    <property type="entry name" value="MAG_DAG_Lipase"/>
</dbReference>
<keyword evidence="2" id="KW-0378">Hydrolase</keyword>
<reference evidence="2 3" key="1">
    <citation type="submission" date="2015-06" db="EMBL/GenBank/DDBJ databases">
        <title>Draft genome sequence of an Alphaproteobacteria species associated to the Mediterranean sponge Oscarella lobularis.</title>
        <authorList>
            <person name="Jourda C."/>
            <person name="Santini S."/>
            <person name="Claverie J.-M."/>
        </authorList>
    </citation>
    <scope>NUCLEOTIDE SEQUENCE [LARGE SCALE GENOMIC DNA]</scope>
    <source>
        <strain evidence="2">IGS</strain>
    </source>
</reference>
<organism evidence="2 3">
    <name type="scientific">Candidatus Rhodobacter oscarellae</name>
    <dbReference type="NCBI Taxonomy" id="1675527"/>
    <lineage>
        <taxon>Bacteria</taxon>
        <taxon>Pseudomonadati</taxon>
        <taxon>Pseudomonadota</taxon>
        <taxon>Alphaproteobacteria</taxon>
        <taxon>Rhodobacterales</taxon>
        <taxon>Rhodobacter group</taxon>
        <taxon>Rhodobacter</taxon>
    </lineage>
</organism>
<evidence type="ECO:0000313" key="3">
    <source>
        <dbReference type="Proteomes" id="UP000037178"/>
    </source>
</evidence>
<dbReference type="Proteomes" id="UP000037178">
    <property type="component" value="Unassembled WGS sequence"/>
</dbReference>
<dbReference type="RefSeq" id="WP_049643721.1">
    <property type="nucleotide sequence ID" value="NZ_LFTY01000002.1"/>
</dbReference>
<dbReference type="InterPro" id="IPR022742">
    <property type="entry name" value="Hydrolase_4"/>
</dbReference>
<dbReference type="SUPFAM" id="SSF53474">
    <property type="entry name" value="alpha/beta-Hydrolases"/>
    <property type="match status" value="1"/>
</dbReference>
<dbReference type="PANTHER" id="PTHR11614">
    <property type="entry name" value="PHOSPHOLIPASE-RELATED"/>
    <property type="match status" value="1"/>
</dbReference>
<evidence type="ECO:0000313" key="2">
    <source>
        <dbReference type="EMBL" id="KMW58070.1"/>
    </source>
</evidence>